<proteinExistence type="predicted"/>
<accession>A0A1I0YB56</accession>
<sequence length="99" mass="10759">MDIPLLGFKFPQPVPLEIHLQDVCDRDVAERYFLSDEKLKGFVSFASPQGINDGIVREGTVTTISGHDYLRRVYGTNGVAPTLPTGSGGNNIPKVLVDS</sequence>
<dbReference type="GO" id="GO:0032259">
    <property type="term" value="P:methylation"/>
    <property type="evidence" value="ECO:0007669"/>
    <property type="project" value="UniProtKB-KW"/>
</dbReference>
<dbReference type="GO" id="GO:0008168">
    <property type="term" value="F:methyltransferase activity"/>
    <property type="evidence" value="ECO:0007669"/>
    <property type="project" value="UniProtKB-KW"/>
</dbReference>
<evidence type="ECO:0000313" key="2">
    <source>
        <dbReference type="Proteomes" id="UP000183843"/>
    </source>
</evidence>
<dbReference type="RefSeq" id="WP_143555581.1">
    <property type="nucleotide sequence ID" value="NZ_FOJX01000011.1"/>
</dbReference>
<dbReference type="Proteomes" id="UP000183843">
    <property type="component" value="Unassembled WGS sequence"/>
</dbReference>
<gene>
    <name evidence="1" type="ORF">SAMN05216587_11172</name>
</gene>
<evidence type="ECO:0000313" key="1">
    <source>
        <dbReference type="EMBL" id="SFB10501.1"/>
    </source>
</evidence>
<name>A0A1I0YB56_SELRU</name>
<keyword evidence="1" id="KW-0489">Methyltransferase</keyword>
<reference evidence="1 2" key="1">
    <citation type="submission" date="2016-10" db="EMBL/GenBank/DDBJ databases">
        <authorList>
            <person name="de Groot N.N."/>
        </authorList>
    </citation>
    <scope>NUCLEOTIDE SEQUENCE [LARGE SCALE GENOMIC DNA]</scope>
    <source>
        <strain evidence="1 2">L14</strain>
    </source>
</reference>
<dbReference type="AlphaFoldDB" id="A0A1I0YB56"/>
<organism evidence="1 2">
    <name type="scientific">Selenomonas ruminantium</name>
    <dbReference type="NCBI Taxonomy" id="971"/>
    <lineage>
        <taxon>Bacteria</taxon>
        <taxon>Bacillati</taxon>
        <taxon>Bacillota</taxon>
        <taxon>Negativicutes</taxon>
        <taxon>Selenomonadales</taxon>
        <taxon>Selenomonadaceae</taxon>
        <taxon>Selenomonas</taxon>
    </lineage>
</organism>
<dbReference type="EMBL" id="FOJX01000011">
    <property type="protein sequence ID" value="SFB10501.1"/>
    <property type="molecule type" value="Genomic_DNA"/>
</dbReference>
<keyword evidence="1" id="KW-0808">Transferase</keyword>
<protein>
    <submittedName>
        <fullName evidence="1">DNA (Cytosine-5)-methyltransferase 1</fullName>
    </submittedName>
</protein>